<dbReference type="Proteomes" id="UP000494365">
    <property type="component" value="Unassembled WGS sequence"/>
</dbReference>
<evidence type="ECO:0000313" key="1">
    <source>
        <dbReference type="EMBL" id="CAB3790354.1"/>
    </source>
</evidence>
<evidence type="ECO:0000313" key="2">
    <source>
        <dbReference type="Proteomes" id="UP000494365"/>
    </source>
</evidence>
<dbReference type="AlphaFoldDB" id="A0A6S7B716"/>
<dbReference type="EMBL" id="CADIKK010000013">
    <property type="protein sequence ID" value="CAB3790354.1"/>
    <property type="molecule type" value="Genomic_DNA"/>
</dbReference>
<name>A0A6S7B716_9BURK</name>
<gene>
    <name evidence="1" type="ORF">LMG28614_03052</name>
</gene>
<accession>A0A6S7B716</accession>
<dbReference type="RefSeq" id="WP_175150334.1">
    <property type="nucleotide sequence ID" value="NZ_CADIKK010000013.1"/>
</dbReference>
<proteinExistence type="predicted"/>
<organism evidence="1 2">
    <name type="scientific">Paraburkholderia ultramafica</name>
    <dbReference type="NCBI Taxonomy" id="1544867"/>
    <lineage>
        <taxon>Bacteria</taxon>
        <taxon>Pseudomonadati</taxon>
        <taxon>Pseudomonadota</taxon>
        <taxon>Betaproteobacteria</taxon>
        <taxon>Burkholderiales</taxon>
        <taxon>Burkholderiaceae</taxon>
        <taxon>Paraburkholderia</taxon>
    </lineage>
</organism>
<reference evidence="1 2" key="1">
    <citation type="submission" date="2020-04" db="EMBL/GenBank/DDBJ databases">
        <authorList>
            <person name="De Canck E."/>
        </authorList>
    </citation>
    <scope>NUCLEOTIDE SEQUENCE [LARGE SCALE GENOMIC DNA]</scope>
    <source>
        <strain evidence="1 2">LMG 28614</strain>
    </source>
</reference>
<keyword evidence="2" id="KW-1185">Reference proteome</keyword>
<protein>
    <submittedName>
        <fullName evidence="1">Uncharacterized protein</fullName>
    </submittedName>
</protein>
<sequence>MDRTLNTLSGSSQTTLIDRDIAHIARVMRTSLRGDLAGPILPAGYWRKRLHELLDTGHLSHAQLCTIDSLLLQLDQFEAEPQPAYDTLAPAAAALFPPPYPASASGQI</sequence>